<evidence type="ECO:0000313" key="1">
    <source>
        <dbReference type="EMBL" id="KAL0458449.1"/>
    </source>
</evidence>
<gene>
    <name evidence="1" type="ORF">Slati_0472100</name>
</gene>
<organism evidence="1">
    <name type="scientific">Sesamum latifolium</name>
    <dbReference type="NCBI Taxonomy" id="2727402"/>
    <lineage>
        <taxon>Eukaryota</taxon>
        <taxon>Viridiplantae</taxon>
        <taxon>Streptophyta</taxon>
        <taxon>Embryophyta</taxon>
        <taxon>Tracheophyta</taxon>
        <taxon>Spermatophyta</taxon>
        <taxon>Magnoliopsida</taxon>
        <taxon>eudicotyledons</taxon>
        <taxon>Gunneridae</taxon>
        <taxon>Pentapetalae</taxon>
        <taxon>asterids</taxon>
        <taxon>lamiids</taxon>
        <taxon>Lamiales</taxon>
        <taxon>Pedaliaceae</taxon>
        <taxon>Sesamum</taxon>
    </lineage>
</organism>
<reference evidence="1" key="1">
    <citation type="submission" date="2020-06" db="EMBL/GenBank/DDBJ databases">
        <authorList>
            <person name="Li T."/>
            <person name="Hu X."/>
            <person name="Zhang T."/>
            <person name="Song X."/>
            <person name="Zhang H."/>
            <person name="Dai N."/>
            <person name="Sheng W."/>
            <person name="Hou X."/>
            <person name="Wei L."/>
        </authorList>
    </citation>
    <scope>NUCLEOTIDE SEQUENCE</scope>
    <source>
        <strain evidence="1">KEN1</strain>
        <tissue evidence="1">Leaf</tissue>
    </source>
</reference>
<dbReference type="EMBL" id="JACGWN010000002">
    <property type="protein sequence ID" value="KAL0458449.1"/>
    <property type="molecule type" value="Genomic_DNA"/>
</dbReference>
<comment type="caution">
    <text evidence="1">The sequence shown here is derived from an EMBL/GenBank/DDBJ whole genome shotgun (WGS) entry which is preliminary data.</text>
</comment>
<proteinExistence type="predicted"/>
<accession>A0AAW2XWG3</accession>
<sequence>MNLDFELGSGPRNKELEKETCKTERGLLKLIPGFGGVFITEDSLVNKESLCPRSLELQGVLAARGSPVLLVWTEQGDVLYSLYGRSRGCPVLLVWTEQGDVLRP</sequence>
<protein>
    <submittedName>
        <fullName evidence="1">Uncharacterized protein</fullName>
    </submittedName>
</protein>
<name>A0AAW2XWG3_9LAMI</name>
<reference evidence="1" key="2">
    <citation type="journal article" date="2024" name="Plant">
        <title>Genomic evolution and insights into agronomic trait innovations of Sesamum species.</title>
        <authorList>
            <person name="Miao H."/>
            <person name="Wang L."/>
            <person name="Qu L."/>
            <person name="Liu H."/>
            <person name="Sun Y."/>
            <person name="Le M."/>
            <person name="Wang Q."/>
            <person name="Wei S."/>
            <person name="Zheng Y."/>
            <person name="Lin W."/>
            <person name="Duan Y."/>
            <person name="Cao H."/>
            <person name="Xiong S."/>
            <person name="Wang X."/>
            <person name="Wei L."/>
            <person name="Li C."/>
            <person name="Ma Q."/>
            <person name="Ju M."/>
            <person name="Zhao R."/>
            <person name="Li G."/>
            <person name="Mu C."/>
            <person name="Tian Q."/>
            <person name="Mei H."/>
            <person name="Zhang T."/>
            <person name="Gao T."/>
            <person name="Zhang H."/>
        </authorList>
    </citation>
    <scope>NUCLEOTIDE SEQUENCE</scope>
    <source>
        <strain evidence="1">KEN1</strain>
    </source>
</reference>
<dbReference type="AlphaFoldDB" id="A0AAW2XWG3"/>